<protein>
    <submittedName>
        <fullName evidence="10">Response regulator</fullName>
    </submittedName>
</protein>
<dbReference type="GO" id="GO:0000976">
    <property type="term" value="F:transcription cis-regulatory region binding"/>
    <property type="evidence" value="ECO:0007669"/>
    <property type="project" value="TreeGrafter"/>
</dbReference>
<dbReference type="SUPFAM" id="SSF52172">
    <property type="entry name" value="CheY-like"/>
    <property type="match status" value="1"/>
</dbReference>
<dbReference type="GO" id="GO:0006355">
    <property type="term" value="P:regulation of DNA-templated transcription"/>
    <property type="evidence" value="ECO:0007669"/>
    <property type="project" value="InterPro"/>
</dbReference>
<keyword evidence="2" id="KW-0902">Two-component regulatory system</keyword>
<dbReference type="InterPro" id="IPR039420">
    <property type="entry name" value="WalR-like"/>
</dbReference>
<feature type="domain" description="OmpR/PhoB-type" evidence="9">
    <location>
        <begin position="136"/>
        <end position="234"/>
    </location>
</feature>
<evidence type="ECO:0000256" key="7">
    <source>
        <dbReference type="PROSITE-ProRule" id="PRU01091"/>
    </source>
</evidence>
<evidence type="ECO:0000259" key="8">
    <source>
        <dbReference type="PROSITE" id="PS50110"/>
    </source>
</evidence>
<keyword evidence="4 7" id="KW-0238">DNA-binding</keyword>
<reference evidence="10" key="1">
    <citation type="submission" date="2016-08" db="EMBL/GenBank/DDBJ databases">
        <authorList>
            <person name="Seilhamer J.J."/>
        </authorList>
    </citation>
    <scope>NUCLEOTIDE SEQUENCE</scope>
    <source>
        <strain evidence="10">86</strain>
    </source>
</reference>
<dbReference type="CDD" id="cd00383">
    <property type="entry name" value="trans_reg_C"/>
    <property type="match status" value="1"/>
</dbReference>
<evidence type="ECO:0000256" key="1">
    <source>
        <dbReference type="ARBA" id="ARBA00022553"/>
    </source>
</evidence>
<accession>A0A212LMT3</accession>
<keyword evidence="5" id="KW-0804">Transcription</keyword>
<evidence type="ECO:0000313" key="10">
    <source>
        <dbReference type="EMBL" id="SCM78855.1"/>
    </source>
</evidence>
<keyword evidence="1 6" id="KW-0597">Phosphoprotein</keyword>
<dbReference type="PANTHER" id="PTHR48111:SF21">
    <property type="entry name" value="DNA-BINDING DUAL MASTER TRANSCRIPTIONAL REGULATOR RPAA"/>
    <property type="match status" value="1"/>
</dbReference>
<dbReference type="GO" id="GO:0005829">
    <property type="term" value="C:cytosol"/>
    <property type="evidence" value="ECO:0007669"/>
    <property type="project" value="TreeGrafter"/>
</dbReference>
<dbReference type="Pfam" id="PF00072">
    <property type="entry name" value="Response_reg"/>
    <property type="match status" value="1"/>
</dbReference>
<dbReference type="RefSeq" id="WP_288183280.1">
    <property type="nucleotide sequence ID" value="NZ_LT608335.1"/>
</dbReference>
<dbReference type="GO" id="GO:0000156">
    <property type="term" value="F:phosphorelay response regulator activity"/>
    <property type="evidence" value="ECO:0007669"/>
    <property type="project" value="TreeGrafter"/>
</dbReference>
<dbReference type="SMART" id="SM00448">
    <property type="entry name" value="REC"/>
    <property type="match status" value="1"/>
</dbReference>
<feature type="domain" description="Response regulatory" evidence="8">
    <location>
        <begin position="9"/>
        <end position="122"/>
    </location>
</feature>
<dbReference type="InterPro" id="IPR001867">
    <property type="entry name" value="OmpR/PhoB-type_DNA-bd"/>
</dbReference>
<dbReference type="InterPro" id="IPR001789">
    <property type="entry name" value="Sig_transdc_resp-reg_receiver"/>
</dbReference>
<dbReference type="SMART" id="SM00862">
    <property type="entry name" value="Trans_reg_C"/>
    <property type="match status" value="1"/>
</dbReference>
<dbReference type="Gene3D" id="3.40.50.2300">
    <property type="match status" value="1"/>
</dbReference>
<evidence type="ECO:0000256" key="3">
    <source>
        <dbReference type="ARBA" id="ARBA00023015"/>
    </source>
</evidence>
<dbReference type="EMBL" id="FMJE01000002">
    <property type="protein sequence ID" value="SCM78855.1"/>
    <property type="molecule type" value="Genomic_DNA"/>
</dbReference>
<dbReference type="Gene3D" id="6.10.250.690">
    <property type="match status" value="1"/>
</dbReference>
<dbReference type="PROSITE" id="PS51755">
    <property type="entry name" value="OMPR_PHOB"/>
    <property type="match status" value="1"/>
</dbReference>
<dbReference type="SUPFAM" id="SSF46894">
    <property type="entry name" value="C-terminal effector domain of the bipartite response regulators"/>
    <property type="match status" value="1"/>
</dbReference>
<evidence type="ECO:0000256" key="4">
    <source>
        <dbReference type="ARBA" id="ARBA00023125"/>
    </source>
</evidence>
<dbReference type="CDD" id="cd17574">
    <property type="entry name" value="REC_OmpR"/>
    <property type="match status" value="1"/>
</dbReference>
<evidence type="ECO:0000256" key="2">
    <source>
        <dbReference type="ARBA" id="ARBA00023012"/>
    </source>
</evidence>
<gene>
    <name evidence="10" type="ORF">KL86SPO_20274</name>
</gene>
<proteinExistence type="predicted"/>
<evidence type="ECO:0000256" key="5">
    <source>
        <dbReference type="ARBA" id="ARBA00023163"/>
    </source>
</evidence>
<feature type="DNA-binding region" description="OmpR/PhoB-type" evidence="7">
    <location>
        <begin position="136"/>
        <end position="234"/>
    </location>
</feature>
<organism evidence="10">
    <name type="scientific">uncultured Sporomusa sp</name>
    <dbReference type="NCBI Taxonomy" id="307249"/>
    <lineage>
        <taxon>Bacteria</taxon>
        <taxon>Bacillati</taxon>
        <taxon>Bacillota</taxon>
        <taxon>Negativicutes</taxon>
        <taxon>Selenomonadales</taxon>
        <taxon>Sporomusaceae</taxon>
        <taxon>Sporomusa</taxon>
        <taxon>environmental samples</taxon>
    </lineage>
</organism>
<dbReference type="PANTHER" id="PTHR48111">
    <property type="entry name" value="REGULATOR OF RPOS"/>
    <property type="match status" value="1"/>
</dbReference>
<dbReference type="AlphaFoldDB" id="A0A212LMT3"/>
<evidence type="ECO:0000259" key="9">
    <source>
        <dbReference type="PROSITE" id="PS51755"/>
    </source>
</evidence>
<dbReference type="Gene3D" id="1.10.10.10">
    <property type="entry name" value="Winged helix-like DNA-binding domain superfamily/Winged helix DNA-binding domain"/>
    <property type="match status" value="1"/>
</dbReference>
<dbReference type="PROSITE" id="PS50110">
    <property type="entry name" value="RESPONSE_REGULATORY"/>
    <property type="match status" value="1"/>
</dbReference>
<keyword evidence="3" id="KW-0805">Transcription regulation</keyword>
<sequence length="238" mass="27203">MANGVKTNAILVVDDDPDIVEIISLYLGNAGYCVSAAADGAEAIRQLECTDIDLILLDIMLPDQSGTELCLHIRKTCSCPILFVSCLDEEEQVLRALTVGGDDYIRKPFYPKELVARVRAMLRRVELERRTVNTAAAELSTGDFVVNMEKKIIYKHQQELPLSPIEFDILLYMLKHPCKPISCEELYQQVWQSESLGDIRTVMVHVSNLRKKLEKNDTRKYIKTMKKRGYVFLDQRYN</sequence>
<dbReference type="GO" id="GO:0032993">
    <property type="term" value="C:protein-DNA complex"/>
    <property type="evidence" value="ECO:0007669"/>
    <property type="project" value="TreeGrafter"/>
</dbReference>
<evidence type="ECO:0000256" key="6">
    <source>
        <dbReference type="PROSITE-ProRule" id="PRU00169"/>
    </source>
</evidence>
<dbReference type="Pfam" id="PF00486">
    <property type="entry name" value="Trans_reg_C"/>
    <property type="match status" value="1"/>
</dbReference>
<feature type="modified residue" description="4-aspartylphosphate" evidence="6">
    <location>
        <position position="58"/>
    </location>
</feature>
<dbReference type="InterPro" id="IPR011006">
    <property type="entry name" value="CheY-like_superfamily"/>
</dbReference>
<dbReference type="InterPro" id="IPR016032">
    <property type="entry name" value="Sig_transdc_resp-reg_C-effctor"/>
</dbReference>
<name>A0A212LMT3_9FIRM</name>
<dbReference type="InterPro" id="IPR036388">
    <property type="entry name" value="WH-like_DNA-bd_sf"/>
</dbReference>